<gene>
    <name evidence="1" type="ORF">PC113_g8525</name>
    <name evidence="2" type="ORF">PC115_g7564</name>
    <name evidence="3" type="ORF">PC117_g8739</name>
    <name evidence="4" type="ORF">PC118_g7674</name>
</gene>
<dbReference type="AlphaFoldDB" id="A0A8T1G0L4"/>
<evidence type="ECO:0000313" key="2">
    <source>
        <dbReference type="EMBL" id="KAG2927478.1"/>
    </source>
</evidence>
<sequence>MDDALGPWDLYDLMSTTNGDTLDTMKDHFRRFRPTRKKSIEGADSSVNGAP</sequence>
<evidence type="ECO:0000313" key="1">
    <source>
        <dbReference type="EMBL" id="KAG2859909.1"/>
    </source>
</evidence>
<dbReference type="Proteomes" id="UP000736787">
    <property type="component" value="Unassembled WGS sequence"/>
</dbReference>
<evidence type="ECO:0000313" key="5">
    <source>
        <dbReference type="Proteomes" id="UP000697107"/>
    </source>
</evidence>
<comment type="caution">
    <text evidence="4">The sequence shown here is derived from an EMBL/GenBank/DDBJ whole genome shotgun (WGS) entry which is preliminary data.</text>
</comment>
<evidence type="ECO:0000313" key="4">
    <source>
        <dbReference type="EMBL" id="KAG2986743.1"/>
    </source>
</evidence>
<dbReference type="VEuPathDB" id="FungiDB:PC110_g5008"/>
<protein>
    <submittedName>
        <fullName evidence="4">Uncharacterized protein</fullName>
    </submittedName>
</protein>
<dbReference type="EMBL" id="RCMK01000192">
    <property type="protein sequence ID" value="KAG2945117.1"/>
    <property type="molecule type" value="Genomic_DNA"/>
</dbReference>
<dbReference type="Proteomes" id="UP000697107">
    <property type="component" value="Unassembled WGS sequence"/>
</dbReference>
<proteinExistence type="predicted"/>
<reference evidence="4" key="1">
    <citation type="submission" date="2018-10" db="EMBL/GenBank/DDBJ databases">
        <title>Effector identification in a new, highly contiguous assembly of the strawberry crown rot pathogen Phytophthora cactorum.</title>
        <authorList>
            <person name="Armitage A.D."/>
            <person name="Nellist C.F."/>
            <person name="Bates H."/>
            <person name="Vickerstaff R.J."/>
            <person name="Harrison R.J."/>
        </authorList>
    </citation>
    <scope>NUCLEOTIDE SEQUENCE</scope>
    <source>
        <strain evidence="1">15-7</strain>
        <strain evidence="2">4032</strain>
        <strain evidence="3">4040</strain>
        <strain evidence="4">P415</strain>
    </source>
</reference>
<accession>A0A8T1G0L4</accession>
<dbReference type="EMBL" id="RCML01000186">
    <property type="protein sequence ID" value="KAG2986743.1"/>
    <property type="molecule type" value="Genomic_DNA"/>
</dbReference>
<dbReference type="Proteomes" id="UP000735874">
    <property type="component" value="Unassembled WGS sequence"/>
</dbReference>
<organism evidence="4 5">
    <name type="scientific">Phytophthora cactorum</name>
    <dbReference type="NCBI Taxonomy" id="29920"/>
    <lineage>
        <taxon>Eukaryota</taxon>
        <taxon>Sar</taxon>
        <taxon>Stramenopiles</taxon>
        <taxon>Oomycota</taxon>
        <taxon>Peronosporomycetes</taxon>
        <taxon>Peronosporales</taxon>
        <taxon>Peronosporaceae</taxon>
        <taxon>Phytophthora</taxon>
    </lineage>
</organism>
<evidence type="ECO:0000313" key="3">
    <source>
        <dbReference type="EMBL" id="KAG2945117.1"/>
    </source>
</evidence>
<dbReference type="EMBL" id="RCMI01000184">
    <property type="protein sequence ID" value="KAG2927478.1"/>
    <property type="molecule type" value="Genomic_DNA"/>
</dbReference>
<dbReference type="Proteomes" id="UP000774804">
    <property type="component" value="Unassembled WGS sequence"/>
</dbReference>
<dbReference type="EMBL" id="RCMG01000201">
    <property type="protein sequence ID" value="KAG2859909.1"/>
    <property type="molecule type" value="Genomic_DNA"/>
</dbReference>
<name>A0A8T1G0L4_9STRA</name>